<gene>
    <name evidence="2" type="ORF">PAXRUDRAFT_7823</name>
</gene>
<dbReference type="EMBL" id="KN824823">
    <property type="protein sequence ID" value="KIL01068.1"/>
    <property type="molecule type" value="Genomic_DNA"/>
</dbReference>
<dbReference type="Proteomes" id="UP000054538">
    <property type="component" value="Unassembled WGS sequence"/>
</dbReference>
<dbReference type="AlphaFoldDB" id="A0A0D0DPM6"/>
<proteinExistence type="predicted"/>
<evidence type="ECO:0000256" key="1">
    <source>
        <dbReference type="SAM" id="MobiDB-lite"/>
    </source>
</evidence>
<evidence type="ECO:0000313" key="2">
    <source>
        <dbReference type="EMBL" id="KIL01068.1"/>
    </source>
</evidence>
<dbReference type="HOGENOM" id="CLU_1518371_0_0_1"/>
<feature type="region of interest" description="Disordered" evidence="1">
    <location>
        <begin position="119"/>
        <end position="144"/>
    </location>
</feature>
<name>A0A0D0DPM6_9AGAM</name>
<keyword evidence="3" id="KW-1185">Reference proteome</keyword>
<organism evidence="2 3">
    <name type="scientific">Paxillus rubicundulus Ve08.2h10</name>
    <dbReference type="NCBI Taxonomy" id="930991"/>
    <lineage>
        <taxon>Eukaryota</taxon>
        <taxon>Fungi</taxon>
        <taxon>Dikarya</taxon>
        <taxon>Basidiomycota</taxon>
        <taxon>Agaricomycotina</taxon>
        <taxon>Agaricomycetes</taxon>
        <taxon>Agaricomycetidae</taxon>
        <taxon>Boletales</taxon>
        <taxon>Paxilineae</taxon>
        <taxon>Paxillaceae</taxon>
        <taxon>Paxillus</taxon>
    </lineage>
</organism>
<protein>
    <submittedName>
        <fullName evidence="2">Uncharacterized protein</fullName>
    </submittedName>
</protein>
<reference evidence="3" key="2">
    <citation type="submission" date="2015-01" db="EMBL/GenBank/DDBJ databases">
        <title>Evolutionary Origins and Diversification of the Mycorrhizal Mutualists.</title>
        <authorList>
            <consortium name="DOE Joint Genome Institute"/>
            <consortium name="Mycorrhizal Genomics Consortium"/>
            <person name="Kohler A."/>
            <person name="Kuo A."/>
            <person name="Nagy L.G."/>
            <person name="Floudas D."/>
            <person name="Copeland A."/>
            <person name="Barry K.W."/>
            <person name="Cichocki N."/>
            <person name="Veneault-Fourrey C."/>
            <person name="LaButti K."/>
            <person name="Lindquist E.A."/>
            <person name="Lipzen A."/>
            <person name="Lundell T."/>
            <person name="Morin E."/>
            <person name="Murat C."/>
            <person name="Riley R."/>
            <person name="Ohm R."/>
            <person name="Sun H."/>
            <person name="Tunlid A."/>
            <person name="Henrissat B."/>
            <person name="Grigoriev I.V."/>
            <person name="Hibbett D.S."/>
            <person name="Martin F."/>
        </authorList>
    </citation>
    <scope>NUCLEOTIDE SEQUENCE [LARGE SCALE GENOMIC DNA]</scope>
    <source>
        <strain evidence="3">Ve08.2h10</strain>
    </source>
</reference>
<evidence type="ECO:0000313" key="3">
    <source>
        <dbReference type="Proteomes" id="UP000054538"/>
    </source>
</evidence>
<sequence>MPIAINIIDNTSPMDEYNPYYECLILKIRKPSLPPYIAIASPIYREAGWEIWYSGSGLDSATPVPTVSFDFYGSANAFYGTADCTFDVTRDILWRWMTTSPGGFGLQVVSLCPPLDLTGGSNPSSGGSSPGSTGTASTGQSGKSTNVGVIVGPAVAALGSLRLASSSHAASSPATTR</sequence>
<accession>A0A0D0DPM6</accession>
<dbReference type="InParanoid" id="A0A0D0DPM6"/>
<reference evidence="2 3" key="1">
    <citation type="submission" date="2014-04" db="EMBL/GenBank/DDBJ databases">
        <authorList>
            <consortium name="DOE Joint Genome Institute"/>
            <person name="Kuo A."/>
            <person name="Kohler A."/>
            <person name="Jargeat P."/>
            <person name="Nagy L.G."/>
            <person name="Floudas D."/>
            <person name="Copeland A."/>
            <person name="Barry K.W."/>
            <person name="Cichocki N."/>
            <person name="Veneault-Fourrey C."/>
            <person name="LaButti K."/>
            <person name="Lindquist E.A."/>
            <person name="Lipzen A."/>
            <person name="Lundell T."/>
            <person name="Morin E."/>
            <person name="Murat C."/>
            <person name="Sun H."/>
            <person name="Tunlid A."/>
            <person name="Henrissat B."/>
            <person name="Grigoriev I.V."/>
            <person name="Hibbett D.S."/>
            <person name="Martin F."/>
            <person name="Nordberg H.P."/>
            <person name="Cantor M.N."/>
            <person name="Hua S.X."/>
        </authorList>
    </citation>
    <scope>NUCLEOTIDE SEQUENCE [LARGE SCALE GENOMIC DNA]</scope>
    <source>
        <strain evidence="2 3">Ve08.2h10</strain>
    </source>
</reference>